<dbReference type="RefSeq" id="WP_126795739.1">
    <property type="nucleotide sequence ID" value="NZ_CP060720.1"/>
</dbReference>
<feature type="domain" description="ABC transporter" evidence="4">
    <location>
        <begin position="2"/>
        <end position="226"/>
    </location>
</feature>
<sequence>MLRLENVHASYDETLILKDINLEISSQEIIALIGPSGTGKSTLLNSITALHEIDSGSITLDNQRVAPKKHTIGWIPQNYGLLPWKSVKENILVGLKVKKKIITPEKQEEIKKIIQELNIEDLLDQFPSQLSGGQQQRVSIARALVMNPELYLLDEPFSALDAMTREKMQCLFLTEWEKKAAPAILITHDVEEAVFLGHRIVLLSGKPGEIAQIFDNPSFDVPVLEKRLSDSFYQVTKQIREVLDTNG</sequence>
<keyword evidence="3" id="KW-0067">ATP-binding</keyword>
<dbReference type="InterPro" id="IPR003593">
    <property type="entry name" value="AAA+_ATPase"/>
</dbReference>
<keyword evidence="2" id="KW-0547">Nucleotide-binding</keyword>
<gene>
    <name evidence="5" type="ORF">CBF28_12395</name>
</gene>
<dbReference type="AlphaFoldDB" id="A0A430ATJ4"/>
<accession>A0A430ATJ4</accession>
<dbReference type="OrthoDB" id="9802264at2"/>
<protein>
    <recommendedName>
        <fullName evidence="4">ABC transporter domain-containing protein</fullName>
    </recommendedName>
</protein>
<evidence type="ECO:0000256" key="3">
    <source>
        <dbReference type="ARBA" id="ARBA00022840"/>
    </source>
</evidence>
<organism evidence="5 6">
    <name type="scientific">Vagococcus carniphilus</name>
    <dbReference type="NCBI Taxonomy" id="218144"/>
    <lineage>
        <taxon>Bacteria</taxon>
        <taxon>Bacillati</taxon>
        <taxon>Bacillota</taxon>
        <taxon>Bacilli</taxon>
        <taxon>Lactobacillales</taxon>
        <taxon>Enterococcaceae</taxon>
        <taxon>Vagococcus</taxon>
    </lineage>
</organism>
<comment type="caution">
    <text evidence="5">The sequence shown here is derived from an EMBL/GenBank/DDBJ whole genome shotgun (WGS) entry which is preliminary data.</text>
</comment>
<dbReference type="Proteomes" id="UP000288028">
    <property type="component" value="Unassembled WGS sequence"/>
</dbReference>
<dbReference type="PANTHER" id="PTHR42788">
    <property type="entry name" value="TAURINE IMPORT ATP-BINDING PROTEIN-RELATED"/>
    <property type="match status" value="1"/>
</dbReference>
<evidence type="ECO:0000259" key="4">
    <source>
        <dbReference type="PROSITE" id="PS50893"/>
    </source>
</evidence>
<dbReference type="InterPro" id="IPR027417">
    <property type="entry name" value="P-loop_NTPase"/>
</dbReference>
<dbReference type="PROSITE" id="PS50893">
    <property type="entry name" value="ABC_TRANSPORTER_2"/>
    <property type="match status" value="1"/>
</dbReference>
<evidence type="ECO:0000256" key="2">
    <source>
        <dbReference type="ARBA" id="ARBA00022741"/>
    </source>
</evidence>
<dbReference type="Pfam" id="PF00005">
    <property type="entry name" value="ABC_tran"/>
    <property type="match status" value="1"/>
</dbReference>
<dbReference type="InterPro" id="IPR050166">
    <property type="entry name" value="ABC_transporter_ATP-bind"/>
</dbReference>
<dbReference type="EMBL" id="NGKB01000014">
    <property type="protein sequence ID" value="RSU11373.1"/>
    <property type="molecule type" value="Genomic_DNA"/>
</dbReference>
<keyword evidence="1" id="KW-0813">Transport</keyword>
<dbReference type="GO" id="GO:0005524">
    <property type="term" value="F:ATP binding"/>
    <property type="evidence" value="ECO:0007669"/>
    <property type="project" value="UniProtKB-KW"/>
</dbReference>
<dbReference type="SUPFAM" id="SSF52540">
    <property type="entry name" value="P-loop containing nucleoside triphosphate hydrolases"/>
    <property type="match status" value="1"/>
</dbReference>
<dbReference type="GO" id="GO:0016887">
    <property type="term" value="F:ATP hydrolysis activity"/>
    <property type="evidence" value="ECO:0007669"/>
    <property type="project" value="InterPro"/>
</dbReference>
<dbReference type="InterPro" id="IPR017871">
    <property type="entry name" value="ABC_transporter-like_CS"/>
</dbReference>
<dbReference type="InterPro" id="IPR003439">
    <property type="entry name" value="ABC_transporter-like_ATP-bd"/>
</dbReference>
<dbReference type="PROSITE" id="PS00211">
    <property type="entry name" value="ABC_TRANSPORTER_1"/>
    <property type="match status" value="1"/>
</dbReference>
<evidence type="ECO:0000313" key="5">
    <source>
        <dbReference type="EMBL" id="RSU11373.1"/>
    </source>
</evidence>
<evidence type="ECO:0000313" key="6">
    <source>
        <dbReference type="Proteomes" id="UP000288028"/>
    </source>
</evidence>
<dbReference type="Gene3D" id="3.40.50.300">
    <property type="entry name" value="P-loop containing nucleotide triphosphate hydrolases"/>
    <property type="match status" value="1"/>
</dbReference>
<dbReference type="GeneID" id="95579471"/>
<evidence type="ECO:0000256" key="1">
    <source>
        <dbReference type="ARBA" id="ARBA00022448"/>
    </source>
</evidence>
<keyword evidence="6" id="KW-1185">Reference proteome</keyword>
<name>A0A430ATJ4_9ENTE</name>
<reference evidence="5 6" key="1">
    <citation type="submission" date="2017-05" db="EMBL/GenBank/DDBJ databases">
        <title>Vagococcus spp. assemblies.</title>
        <authorList>
            <person name="Gulvik C.A."/>
        </authorList>
    </citation>
    <scope>NUCLEOTIDE SEQUENCE [LARGE SCALE GENOMIC DNA]</scope>
    <source>
        <strain evidence="5 6">SS1714</strain>
    </source>
</reference>
<proteinExistence type="predicted"/>
<dbReference type="SMART" id="SM00382">
    <property type="entry name" value="AAA"/>
    <property type="match status" value="1"/>
</dbReference>
<dbReference type="PANTHER" id="PTHR42788:SF13">
    <property type="entry name" value="ALIPHATIC SULFONATES IMPORT ATP-BINDING PROTEIN SSUB"/>
    <property type="match status" value="1"/>
</dbReference>